<dbReference type="EMBL" id="CAJPWZ010003315">
    <property type="protein sequence ID" value="CAG2256735.1"/>
    <property type="molecule type" value="Genomic_DNA"/>
</dbReference>
<evidence type="ECO:0000313" key="2">
    <source>
        <dbReference type="EMBL" id="CAG2256735.1"/>
    </source>
</evidence>
<dbReference type="OrthoDB" id="10342161at2759"/>
<keyword evidence="1" id="KW-0472">Membrane</keyword>
<name>A0A8S3VQY0_MYTED</name>
<protein>
    <submittedName>
        <fullName evidence="2">Uncharacterized protein</fullName>
    </submittedName>
</protein>
<evidence type="ECO:0000313" key="3">
    <source>
        <dbReference type="Proteomes" id="UP000683360"/>
    </source>
</evidence>
<feature type="transmembrane region" description="Helical" evidence="1">
    <location>
        <begin position="174"/>
        <end position="193"/>
    </location>
</feature>
<sequence length="352" mass="40074">MTLPLDLFSSNVDLGILTVANNSLTNLPDTIFKNNVALSVLNLEWNIITNLPDGLFINNKQLFVMDCKYCFDCDCMSVSTYQQITEWVTHIGMYKFTCRNGVALPNTVVNCLDDGLHLAVMSLHNESSCNCKDAITTESSSVDLTSETTPAMESTFNKVQHKFKTNDSSYTNTALIMSGIAASITLIPAFLVLRKFIETTRRIKHVNITFIYKIQAYLCIYINSESTIHGRKRKSTKGKQFAIEFHRSKRFDNTIPTEIRGYIRCHEKSDLADTEHNNTINDGYNFIKTIFFDEQMDKKYNNIPPISHMNTIYAGIDVINRINCNGRRGIQQHPTFESHDSVFVQHHSLHSQ</sequence>
<dbReference type="InterPro" id="IPR032675">
    <property type="entry name" value="LRR_dom_sf"/>
</dbReference>
<keyword evidence="1" id="KW-1133">Transmembrane helix</keyword>
<dbReference type="Proteomes" id="UP000683360">
    <property type="component" value="Unassembled WGS sequence"/>
</dbReference>
<dbReference type="AlphaFoldDB" id="A0A8S3VQY0"/>
<proteinExistence type="predicted"/>
<dbReference type="Pfam" id="PF13855">
    <property type="entry name" value="LRR_8"/>
    <property type="match status" value="1"/>
</dbReference>
<dbReference type="InterPro" id="IPR001611">
    <property type="entry name" value="Leu-rich_rpt"/>
</dbReference>
<dbReference type="SUPFAM" id="SSF52058">
    <property type="entry name" value="L domain-like"/>
    <property type="match status" value="1"/>
</dbReference>
<dbReference type="Gene3D" id="3.80.10.10">
    <property type="entry name" value="Ribonuclease Inhibitor"/>
    <property type="match status" value="1"/>
</dbReference>
<accession>A0A8S3VQY0</accession>
<organism evidence="2 3">
    <name type="scientific">Mytilus edulis</name>
    <name type="common">Blue mussel</name>
    <dbReference type="NCBI Taxonomy" id="6550"/>
    <lineage>
        <taxon>Eukaryota</taxon>
        <taxon>Metazoa</taxon>
        <taxon>Spiralia</taxon>
        <taxon>Lophotrochozoa</taxon>
        <taxon>Mollusca</taxon>
        <taxon>Bivalvia</taxon>
        <taxon>Autobranchia</taxon>
        <taxon>Pteriomorphia</taxon>
        <taxon>Mytilida</taxon>
        <taxon>Mytiloidea</taxon>
        <taxon>Mytilidae</taxon>
        <taxon>Mytilinae</taxon>
        <taxon>Mytilus</taxon>
    </lineage>
</organism>
<gene>
    <name evidence="2" type="ORF">MEDL_68074</name>
</gene>
<keyword evidence="1" id="KW-0812">Transmembrane</keyword>
<evidence type="ECO:0000256" key="1">
    <source>
        <dbReference type="SAM" id="Phobius"/>
    </source>
</evidence>
<comment type="caution">
    <text evidence="2">The sequence shown here is derived from an EMBL/GenBank/DDBJ whole genome shotgun (WGS) entry which is preliminary data.</text>
</comment>
<reference evidence="2" key="1">
    <citation type="submission" date="2021-03" db="EMBL/GenBank/DDBJ databases">
        <authorList>
            <person name="Bekaert M."/>
        </authorList>
    </citation>
    <scope>NUCLEOTIDE SEQUENCE</scope>
</reference>
<keyword evidence="3" id="KW-1185">Reference proteome</keyword>